<evidence type="ECO:0000313" key="2">
    <source>
        <dbReference type="Proteomes" id="UP000694892"/>
    </source>
</evidence>
<gene>
    <name evidence="1" type="ORF">XELAEV_18018400mg</name>
</gene>
<evidence type="ECO:0000313" key="1">
    <source>
        <dbReference type="EMBL" id="OCT89787.1"/>
    </source>
</evidence>
<dbReference type="SUPFAM" id="SSF56502">
    <property type="entry name" value="gp120 core"/>
    <property type="match status" value="1"/>
</dbReference>
<protein>
    <submittedName>
        <fullName evidence="1">Uncharacterized protein</fullName>
    </submittedName>
</protein>
<dbReference type="AlphaFoldDB" id="A0A974DFN0"/>
<dbReference type="EMBL" id="CM004470">
    <property type="protein sequence ID" value="OCT89787.1"/>
    <property type="molecule type" value="Genomic_DNA"/>
</dbReference>
<reference evidence="2" key="1">
    <citation type="journal article" date="2016" name="Nature">
        <title>Genome evolution in the allotetraploid frog Xenopus laevis.</title>
        <authorList>
            <person name="Session A.M."/>
            <person name="Uno Y."/>
            <person name="Kwon T."/>
            <person name="Chapman J.A."/>
            <person name="Toyoda A."/>
            <person name="Takahashi S."/>
            <person name="Fukui A."/>
            <person name="Hikosaka A."/>
            <person name="Suzuki A."/>
            <person name="Kondo M."/>
            <person name="van Heeringen S.J."/>
            <person name="Quigley I."/>
            <person name="Heinz S."/>
            <person name="Ogino H."/>
            <person name="Ochi H."/>
            <person name="Hellsten U."/>
            <person name="Lyons J.B."/>
            <person name="Simakov O."/>
            <person name="Putnam N."/>
            <person name="Stites J."/>
            <person name="Kuroki Y."/>
            <person name="Tanaka T."/>
            <person name="Michiue T."/>
            <person name="Watanabe M."/>
            <person name="Bogdanovic O."/>
            <person name="Lister R."/>
            <person name="Georgiou G."/>
            <person name="Paranjpe S.S."/>
            <person name="van Kruijsbergen I."/>
            <person name="Shu S."/>
            <person name="Carlson J."/>
            <person name="Kinoshita T."/>
            <person name="Ohta Y."/>
            <person name="Mawaribuchi S."/>
            <person name="Jenkins J."/>
            <person name="Grimwood J."/>
            <person name="Schmutz J."/>
            <person name="Mitros T."/>
            <person name="Mozaffari S.V."/>
            <person name="Suzuki Y."/>
            <person name="Haramoto Y."/>
            <person name="Yamamoto T.S."/>
            <person name="Takagi C."/>
            <person name="Heald R."/>
            <person name="Miller K."/>
            <person name="Haudenschild C."/>
            <person name="Kitzman J."/>
            <person name="Nakayama T."/>
            <person name="Izutsu Y."/>
            <person name="Robert J."/>
            <person name="Fortriede J."/>
            <person name="Burns K."/>
            <person name="Lotay V."/>
            <person name="Karimi K."/>
            <person name="Yasuoka Y."/>
            <person name="Dichmann D.S."/>
            <person name="Flajnik M.F."/>
            <person name="Houston D.W."/>
            <person name="Shendure J."/>
            <person name="DuPasquier L."/>
            <person name="Vize P.D."/>
            <person name="Zorn A.M."/>
            <person name="Ito M."/>
            <person name="Marcotte E.M."/>
            <person name="Wallingford J.B."/>
            <person name="Ito Y."/>
            <person name="Asashima M."/>
            <person name="Ueno N."/>
            <person name="Matsuda Y."/>
            <person name="Veenstra G.J."/>
            <person name="Fujiyama A."/>
            <person name="Harland R.M."/>
            <person name="Taira M."/>
            <person name="Rokhsar D.S."/>
        </authorList>
    </citation>
    <scope>NUCLEOTIDE SEQUENCE [LARGE SCALE GENOMIC DNA]</scope>
    <source>
        <strain evidence="2">J</strain>
    </source>
</reference>
<name>A0A974DFN0_XENLA</name>
<dbReference type="Proteomes" id="UP000694892">
    <property type="component" value="Chromosome 3L"/>
</dbReference>
<sequence length="82" mass="9802">MYRREQTYNHSFIRIHKYRLACTQAHTHIARTRWNRALTEVEHQLVRCFGKPNKTVKGSIFTGDRSWCKISLILLQNITCRV</sequence>
<proteinExistence type="predicted"/>
<organism evidence="1 2">
    <name type="scientific">Xenopus laevis</name>
    <name type="common">African clawed frog</name>
    <dbReference type="NCBI Taxonomy" id="8355"/>
    <lineage>
        <taxon>Eukaryota</taxon>
        <taxon>Metazoa</taxon>
        <taxon>Chordata</taxon>
        <taxon>Craniata</taxon>
        <taxon>Vertebrata</taxon>
        <taxon>Euteleostomi</taxon>
        <taxon>Amphibia</taxon>
        <taxon>Batrachia</taxon>
        <taxon>Anura</taxon>
        <taxon>Pipoidea</taxon>
        <taxon>Pipidae</taxon>
        <taxon>Xenopodinae</taxon>
        <taxon>Xenopus</taxon>
        <taxon>Xenopus</taxon>
    </lineage>
</organism>
<dbReference type="InterPro" id="IPR036377">
    <property type="entry name" value="Gp120_core_sf"/>
</dbReference>
<accession>A0A974DFN0</accession>